<proteinExistence type="inferred from homology"/>
<organism evidence="10 11">
    <name type="scientific">Paragonimus skrjabini miyazakii</name>
    <dbReference type="NCBI Taxonomy" id="59628"/>
    <lineage>
        <taxon>Eukaryota</taxon>
        <taxon>Metazoa</taxon>
        <taxon>Spiralia</taxon>
        <taxon>Lophotrochozoa</taxon>
        <taxon>Platyhelminthes</taxon>
        <taxon>Trematoda</taxon>
        <taxon>Digenea</taxon>
        <taxon>Plagiorchiida</taxon>
        <taxon>Troglotremata</taxon>
        <taxon>Troglotrematidae</taxon>
        <taxon>Paragonimus</taxon>
    </lineage>
</organism>
<evidence type="ECO:0000256" key="2">
    <source>
        <dbReference type="ARBA" id="ARBA00004496"/>
    </source>
</evidence>
<evidence type="ECO:0000256" key="5">
    <source>
        <dbReference type="ARBA" id="ARBA00022737"/>
    </source>
</evidence>
<dbReference type="PANTHER" id="PTHR48034">
    <property type="entry name" value="TRANSFORMER-2 SEX-DETERMINING PROTEIN-RELATED"/>
    <property type="match status" value="1"/>
</dbReference>
<protein>
    <recommendedName>
        <fullName evidence="9">RRM domain-containing protein</fullName>
    </recommendedName>
</protein>
<evidence type="ECO:0000256" key="7">
    <source>
        <dbReference type="ARBA" id="ARBA00023242"/>
    </source>
</evidence>
<dbReference type="GO" id="GO:0003723">
    <property type="term" value="F:RNA binding"/>
    <property type="evidence" value="ECO:0007669"/>
    <property type="project" value="UniProtKB-UniRule"/>
</dbReference>
<keyword evidence="4" id="KW-0963">Cytoplasm</keyword>
<keyword evidence="11" id="KW-1185">Reference proteome</keyword>
<dbReference type="InterPro" id="IPR012677">
    <property type="entry name" value="Nucleotide-bd_a/b_plait_sf"/>
</dbReference>
<dbReference type="PROSITE" id="PS50102">
    <property type="entry name" value="RRM"/>
    <property type="match status" value="1"/>
</dbReference>
<comment type="caution">
    <text evidence="10">The sequence shown here is derived from an EMBL/GenBank/DDBJ whole genome shotgun (WGS) entry which is preliminary data.</text>
</comment>
<accession>A0A8S9YGF8</accession>
<keyword evidence="5" id="KW-0677">Repeat</keyword>
<dbReference type="Proteomes" id="UP000822476">
    <property type="component" value="Unassembled WGS sequence"/>
</dbReference>
<sequence>MEEPIKLFIGQLPQWIEERDLFPLFEVYGPIQELVILRDRLTGVHKGCAFLTYSTKSAALNCQRKLHNQHTFCGMTRPIQVKPANSERRNGKLRRE</sequence>
<name>A0A8S9YGF8_9TREM</name>
<keyword evidence="6 8" id="KW-0694">RNA-binding</keyword>
<keyword evidence="7" id="KW-0539">Nucleus</keyword>
<evidence type="ECO:0000313" key="10">
    <source>
        <dbReference type="EMBL" id="KAF7233567.1"/>
    </source>
</evidence>
<dbReference type="SMART" id="SM00360">
    <property type="entry name" value="RRM"/>
    <property type="match status" value="1"/>
</dbReference>
<evidence type="ECO:0000259" key="9">
    <source>
        <dbReference type="PROSITE" id="PS50102"/>
    </source>
</evidence>
<evidence type="ECO:0000313" key="11">
    <source>
        <dbReference type="Proteomes" id="UP000822476"/>
    </source>
</evidence>
<comment type="subcellular location">
    <subcellularLocation>
        <location evidence="2">Cytoplasm</location>
    </subcellularLocation>
    <subcellularLocation>
        <location evidence="1">Nucleus</location>
    </subcellularLocation>
</comment>
<dbReference type="InterPro" id="IPR035979">
    <property type="entry name" value="RBD_domain_sf"/>
</dbReference>
<dbReference type="Gene3D" id="3.30.70.330">
    <property type="match status" value="1"/>
</dbReference>
<evidence type="ECO:0000256" key="8">
    <source>
        <dbReference type="PROSITE-ProRule" id="PRU00176"/>
    </source>
</evidence>
<dbReference type="GO" id="GO:0005634">
    <property type="term" value="C:nucleus"/>
    <property type="evidence" value="ECO:0007669"/>
    <property type="project" value="UniProtKB-SubCell"/>
</dbReference>
<comment type="similarity">
    <text evidence="3">Belongs to the CELF/BRUNOL family.</text>
</comment>
<dbReference type="InterPro" id="IPR050441">
    <property type="entry name" value="RBM"/>
</dbReference>
<dbReference type="FunFam" id="3.30.70.330:FF:000010">
    <property type="entry name" value="CUGBP Elav-like family member 4 isoform 3"/>
    <property type="match status" value="1"/>
</dbReference>
<evidence type="ECO:0000256" key="1">
    <source>
        <dbReference type="ARBA" id="ARBA00004123"/>
    </source>
</evidence>
<dbReference type="SUPFAM" id="SSF54928">
    <property type="entry name" value="RNA-binding domain, RBD"/>
    <property type="match status" value="1"/>
</dbReference>
<dbReference type="GO" id="GO:0005737">
    <property type="term" value="C:cytoplasm"/>
    <property type="evidence" value="ECO:0007669"/>
    <property type="project" value="UniProtKB-SubCell"/>
</dbReference>
<dbReference type="AlphaFoldDB" id="A0A8S9YGF8"/>
<dbReference type="InterPro" id="IPR000504">
    <property type="entry name" value="RRM_dom"/>
</dbReference>
<feature type="domain" description="RRM" evidence="9">
    <location>
        <begin position="5"/>
        <end position="86"/>
    </location>
</feature>
<reference evidence="10" key="1">
    <citation type="submission" date="2019-07" db="EMBL/GenBank/DDBJ databases">
        <title>Annotation for the trematode Paragonimus miyazaki's.</title>
        <authorList>
            <person name="Choi Y.-J."/>
        </authorList>
    </citation>
    <scope>NUCLEOTIDE SEQUENCE</scope>
    <source>
        <strain evidence="10">Japan</strain>
    </source>
</reference>
<evidence type="ECO:0000256" key="4">
    <source>
        <dbReference type="ARBA" id="ARBA00022490"/>
    </source>
</evidence>
<evidence type="ECO:0000256" key="3">
    <source>
        <dbReference type="ARBA" id="ARBA00009621"/>
    </source>
</evidence>
<dbReference type="Pfam" id="PF00076">
    <property type="entry name" value="RRM_1"/>
    <property type="match status" value="1"/>
</dbReference>
<dbReference type="EMBL" id="JTDE01020978">
    <property type="protein sequence ID" value="KAF7233567.1"/>
    <property type="molecule type" value="Genomic_DNA"/>
</dbReference>
<dbReference type="OrthoDB" id="267048at2759"/>
<evidence type="ECO:0000256" key="6">
    <source>
        <dbReference type="ARBA" id="ARBA00022884"/>
    </source>
</evidence>
<gene>
    <name evidence="10" type="ORF">EG68_08191</name>
</gene>